<accession>A0A4C1ZJX6</accession>
<keyword evidence="2" id="KW-1185">Reference proteome</keyword>
<name>A0A4C1ZJX6_EUMVA</name>
<dbReference type="AlphaFoldDB" id="A0A4C1ZJX6"/>
<evidence type="ECO:0000313" key="1">
    <source>
        <dbReference type="EMBL" id="GBP86927.1"/>
    </source>
</evidence>
<organism evidence="1 2">
    <name type="scientific">Eumeta variegata</name>
    <name type="common">Bagworm moth</name>
    <name type="synonym">Eumeta japonica</name>
    <dbReference type="NCBI Taxonomy" id="151549"/>
    <lineage>
        <taxon>Eukaryota</taxon>
        <taxon>Metazoa</taxon>
        <taxon>Ecdysozoa</taxon>
        <taxon>Arthropoda</taxon>
        <taxon>Hexapoda</taxon>
        <taxon>Insecta</taxon>
        <taxon>Pterygota</taxon>
        <taxon>Neoptera</taxon>
        <taxon>Endopterygota</taxon>
        <taxon>Lepidoptera</taxon>
        <taxon>Glossata</taxon>
        <taxon>Ditrysia</taxon>
        <taxon>Tineoidea</taxon>
        <taxon>Psychidae</taxon>
        <taxon>Oiketicinae</taxon>
        <taxon>Eumeta</taxon>
    </lineage>
</organism>
<gene>
    <name evidence="1" type="ORF">EVAR_60909_1</name>
</gene>
<evidence type="ECO:0000313" key="2">
    <source>
        <dbReference type="Proteomes" id="UP000299102"/>
    </source>
</evidence>
<sequence length="91" mass="9529">MLPRRSIAPSNSADRVTWRDTAPSNFVPVVASIQSGSTGPLASFLVARATSTNVTMDPSLSNTGVSTCPHGPVSLTVTIFKNAHDAHAFCM</sequence>
<reference evidence="1 2" key="1">
    <citation type="journal article" date="2019" name="Commun. Biol.">
        <title>The bagworm genome reveals a unique fibroin gene that provides high tensile strength.</title>
        <authorList>
            <person name="Kono N."/>
            <person name="Nakamura H."/>
            <person name="Ohtoshi R."/>
            <person name="Tomita M."/>
            <person name="Numata K."/>
            <person name="Arakawa K."/>
        </authorList>
    </citation>
    <scope>NUCLEOTIDE SEQUENCE [LARGE SCALE GENOMIC DNA]</scope>
</reference>
<protein>
    <submittedName>
        <fullName evidence="1">Uncharacterized protein</fullName>
    </submittedName>
</protein>
<dbReference type="Proteomes" id="UP000299102">
    <property type="component" value="Unassembled WGS sequence"/>
</dbReference>
<dbReference type="EMBL" id="BGZK01001825">
    <property type="protein sequence ID" value="GBP86927.1"/>
    <property type="molecule type" value="Genomic_DNA"/>
</dbReference>
<comment type="caution">
    <text evidence="1">The sequence shown here is derived from an EMBL/GenBank/DDBJ whole genome shotgun (WGS) entry which is preliminary data.</text>
</comment>
<proteinExistence type="predicted"/>